<dbReference type="InterPro" id="IPR010730">
    <property type="entry name" value="HET"/>
</dbReference>
<dbReference type="Pfam" id="PF06985">
    <property type="entry name" value="HET"/>
    <property type="match status" value="1"/>
</dbReference>
<accession>A0A061R8P3</accession>
<evidence type="ECO:0000259" key="2">
    <source>
        <dbReference type="Pfam" id="PF06985"/>
    </source>
</evidence>
<protein>
    <recommendedName>
        <fullName evidence="2">Heterokaryon incompatibility domain-containing protein</fullName>
    </recommendedName>
</protein>
<organism evidence="3">
    <name type="scientific">Tetraselmis sp. GSL018</name>
    <dbReference type="NCBI Taxonomy" id="582737"/>
    <lineage>
        <taxon>Eukaryota</taxon>
        <taxon>Viridiplantae</taxon>
        <taxon>Chlorophyta</taxon>
        <taxon>core chlorophytes</taxon>
        <taxon>Chlorodendrophyceae</taxon>
        <taxon>Chlorodendrales</taxon>
        <taxon>Chlorodendraceae</taxon>
        <taxon>Tetraselmis</taxon>
    </lineage>
</organism>
<keyword evidence="1" id="KW-0472">Membrane</keyword>
<evidence type="ECO:0000313" key="3">
    <source>
        <dbReference type="EMBL" id="JAC67040.1"/>
    </source>
</evidence>
<feature type="transmembrane region" description="Helical" evidence="1">
    <location>
        <begin position="379"/>
        <end position="397"/>
    </location>
</feature>
<name>A0A061R8P3_9CHLO</name>
<keyword evidence="1" id="KW-0812">Transmembrane</keyword>
<feature type="transmembrane region" description="Helical" evidence="1">
    <location>
        <begin position="36"/>
        <end position="60"/>
    </location>
</feature>
<proteinExistence type="predicted"/>
<evidence type="ECO:0000256" key="1">
    <source>
        <dbReference type="SAM" id="Phobius"/>
    </source>
</evidence>
<feature type="transmembrane region" description="Helical" evidence="1">
    <location>
        <begin position="158"/>
        <end position="176"/>
    </location>
</feature>
<sequence length="740" mass="83287">MLKLAFRKASNLVRPSLDIEREGKEWSRSSYHSETIIVGLLAWFLIILAFYQEFVLIFGISGCTRDNVQEKECENVVSAAIILPLFAKQGISYLSTMFLAFRKHWKISKYRRTIRRGQDKGPTSLNNKEINTIAGHWTAVASMDIFQETSVLISDAQVLSLLIVVPTMILATVSQVRNAEARDTVMGEDYKSELLGACCSEGSMKWLPECSSLCRLGIKYKETFLTILTGIMVCLVVWSCVLPVVLWSPATSMAVQKTGNRVIRRVLVLPQIVVAAEVAVGVCIGVYAIDGVAPYLVAHAWLWSAFFVAVVLLAAAILLVLAWAFDWASLSTSARSAAQQLATFWRFAARRSWMRVLPQPNEGHDRVPFFWQCRQSHRYRTVVLLWCCVYCFAIEAVTWKGQVAPEIWVMRAALLLLLVFSRDEAADFSDLGRLGTGFGLVVDARQLRAALRRHLEGRPPARRVRRYKATLLRMQDAMAVSYRWQPEAEPVAEGLELNMTPWQMASLEDAIRRSRCLYVWIDRVSVPGSGGRLKRVLLSRMLSVYSTAFLTLVLLSRELEKDRYHQRAWTLQEYCASRQLMVRREEAAGVDAELSLRLAATDAEAETVSRIRREHMSRQAACTPVWLARSAKALMTGVDSGEAKQTWETYRELSSELHCLLEGDKVRALCPLLWNRPAESEDELVSLLQAIEEVHQISQAEQLGQLRENSSAEVCPRSCSELNSVLCAKEIASKGTPQSP</sequence>
<reference evidence="3" key="1">
    <citation type="submission" date="2014-05" db="EMBL/GenBank/DDBJ databases">
        <title>The transcriptome of the halophilic microalga Tetraselmis sp. GSL018 isolated from the Great Salt Lake, Utah.</title>
        <authorList>
            <person name="Jinkerson R.E."/>
            <person name="D'Adamo S."/>
            <person name="Posewitz M.C."/>
        </authorList>
    </citation>
    <scope>NUCLEOTIDE SEQUENCE</scope>
    <source>
        <strain evidence="3">GSL018</strain>
    </source>
</reference>
<feature type="transmembrane region" description="Helical" evidence="1">
    <location>
        <begin position="224"/>
        <end position="246"/>
    </location>
</feature>
<feature type="transmembrane region" description="Helical" evidence="1">
    <location>
        <begin position="80"/>
        <end position="101"/>
    </location>
</feature>
<feature type="transmembrane region" description="Helical" evidence="1">
    <location>
        <begin position="267"/>
        <end position="289"/>
    </location>
</feature>
<gene>
    <name evidence="3" type="ORF">TSPGSL018_12167</name>
</gene>
<keyword evidence="1" id="KW-1133">Transmembrane helix</keyword>
<dbReference type="AlphaFoldDB" id="A0A061R8P3"/>
<feature type="transmembrane region" description="Helical" evidence="1">
    <location>
        <begin position="301"/>
        <end position="325"/>
    </location>
</feature>
<feature type="domain" description="Heterokaryon incompatibility" evidence="2">
    <location>
        <begin position="479"/>
        <end position="560"/>
    </location>
</feature>
<dbReference type="EMBL" id="GBEZ01019531">
    <property type="protein sequence ID" value="JAC67040.1"/>
    <property type="molecule type" value="Transcribed_RNA"/>
</dbReference>